<feature type="domain" description="ABC transporter" evidence="5">
    <location>
        <begin position="2"/>
        <end position="243"/>
    </location>
</feature>
<dbReference type="EMBL" id="CP001055">
    <property type="protein sequence ID" value="ACC98127.1"/>
    <property type="molecule type" value="Genomic_DNA"/>
</dbReference>
<evidence type="ECO:0000313" key="6">
    <source>
        <dbReference type="EMBL" id="ACC98127.1"/>
    </source>
</evidence>
<proteinExistence type="predicted"/>
<dbReference type="SUPFAM" id="SSF52540">
    <property type="entry name" value="P-loop containing nucleoside triphosphate hydrolases"/>
    <property type="match status" value="2"/>
</dbReference>
<accession>B2KC00</accession>
<dbReference type="PANTHER" id="PTHR19211">
    <property type="entry name" value="ATP-BINDING TRANSPORT PROTEIN-RELATED"/>
    <property type="match status" value="1"/>
</dbReference>
<dbReference type="RefSeq" id="WP_012414742.1">
    <property type="nucleotide sequence ID" value="NC_010644.1"/>
</dbReference>
<keyword evidence="7" id="KW-1185">Reference proteome</keyword>
<evidence type="ECO:0000256" key="2">
    <source>
        <dbReference type="ARBA" id="ARBA00022741"/>
    </source>
</evidence>
<dbReference type="STRING" id="445932.Emin_0572"/>
<reference evidence="6 7" key="1">
    <citation type="journal article" date="2009" name="Appl. Environ. Microbiol.">
        <title>Genomic analysis of 'Elusimicrobium minutum,' the first cultivated representative of the phylum 'Elusimicrobia' (formerly termite group 1).</title>
        <authorList>
            <person name="Herlemann D.P.R."/>
            <person name="Geissinger O."/>
            <person name="Ikeda-Ohtsubo W."/>
            <person name="Kunin V."/>
            <person name="Sun H."/>
            <person name="Lapidus A."/>
            <person name="Hugenholtz P."/>
            <person name="Brune A."/>
        </authorList>
    </citation>
    <scope>NUCLEOTIDE SEQUENCE [LARGE SCALE GENOMIC DNA]</scope>
    <source>
        <strain evidence="6 7">Pei191</strain>
    </source>
</reference>
<dbReference type="FunFam" id="3.40.50.300:FF:000011">
    <property type="entry name" value="Putative ABC transporter ATP-binding component"/>
    <property type="match status" value="1"/>
</dbReference>
<dbReference type="InterPro" id="IPR050611">
    <property type="entry name" value="ABCF"/>
</dbReference>
<dbReference type="GO" id="GO:0016887">
    <property type="term" value="F:ATP hydrolysis activity"/>
    <property type="evidence" value="ECO:0007669"/>
    <property type="project" value="InterPro"/>
</dbReference>
<evidence type="ECO:0000313" key="7">
    <source>
        <dbReference type="Proteomes" id="UP000001029"/>
    </source>
</evidence>
<gene>
    <name evidence="6" type="ordered locus">Emin_0572</name>
</gene>
<dbReference type="Pfam" id="PF12848">
    <property type="entry name" value="ABC_tran_Xtn"/>
    <property type="match status" value="1"/>
</dbReference>
<dbReference type="InterPro" id="IPR003439">
    <property type="entry name" value="ABC_transporter-like_ATP-bd"/>
</dbReference>
<keyword evidence="1" id="KW-0677">Repeat</keyword>
<feature type="coiled-coil region" evidence="4">
    <location>
        <begin position="562"/>
        <end position="589"/>
    </location>
</feature>
<dbReference type="Proteomes" id="UP000001029">
    <property type="component" value="Chromosome"/>
</dbReference>
<dbReference type="InterPro" id="IPR017871">
    <property type="entry name" value="ABC_transporter-like_CS"/>
</dbReference>
<evidence type="ECO:0000256" key="4">
    <source>
        <dbReference type="SAM" id="Coils"/>
    </source>
</evidence>
<keyword evidence="4" id="KW-0175">Coiled coil</keyword>
<dbReference type="PANTHER" id="PTHR19211:SF14">
    <property type="entry name" value="ATP-BINDING CASSETTE SUB-FAMILY F MEMBER 1"/>
    <property type="match status" value="1"/>
</dbReference>
<sequence>MLEIKNLSYSIGLRTLLNSANAFIARGQKAGLVGLNGCGKTTLFNLILGKLHPESGEINIPSEVRVATVKQEIEDTSETLLNSILNSDIRLKTLQHDLEIETDGRKIAEIHDQLNTLGIHSASARAAAILTGLGFKNSDFERSLKEFSGGWRMRAALAATLFAPSDILLLDEPTNHLDLETTIWLENHLAKMDRTIIIISHDRNILNKLCDRIILMDESKLKSYNGNYDIFERSRNIEKENAAAAAKQHELTRAHLQSFVDRFRYKASKAKQAQSRIKMLERLGDAPPVPVDAEVQFRFPQPEQLPPYLISIEDGVAGYINDEDFNYSEKVVLKNFNLTVSQDDRIAFLGANGNGKSTLAKVLAERLRLLSGKVKKSRKLRTAYFAQHQTEELPLDKTAFEVMSDAMGFVPMTAVYTQLGGFGLNKKKADTKIGKLSGGEKARLMLSLITKDKPHLLILDEPTNHLDIVSRSALLDALNQYEGAVILITHDLHMIELVCERLILIAGGGVRNFEGDVEDYKQKILNGTLEYFDEFAAQDDANSEERSRAEKRRQDAQKRLAAAPLRKELKELERSISQMQQERAVLEGELIKKFDQQKSKELAYKIKDIDKAEEKWLELSNKLEEHLT</sequence>
<dbReference type="Gene3D" id="3.40.50.300">
    <property type="entry name" value="P-loop containing nucleotide triphosphate hydrolases"/>
    <property type="match status" value="2"/>
</dbReference>
<evidence type="ECO:0000259" key="5">
    <source>
        <dbReference type="PROSITE" id="PS50893"/>
    </source>
</evidence>
<dbReference type="PROSITE" id="PS00211">
    <property type="entry name" value="ABC_TRANSPORTER_1"/>
    <property type="match status" value="2"/>
</dbReference>
<dbReference type="InterPro" id="IPR003593">
    <property type="entry name" value="AAA+_ATPase"/>
</dbReference>
<dbReference type="AlphaFoldDB" id="B2KC00"/>
<dbReference type="InterPro" id="IPR027417">
    <property type="entry name" value="P-loop_NTPase"/>
</dbReference>
<keyword evidence="3" id="KW-0067">ATP-binding</keyword>
<dbReference type="PROSITE" id="PS50893">
    <property type="entry name" value="ABC_TRANSPORTER_2"/>
    <property type="match status" value="2"/>
</dbReference>
<keyword evidence="2" id="KW-0547">Nucleotide-binding</keyword>
<dbReference type="SMART" id="SM00382">
    <property type="entry name" value="AAA"/>
    <property type="match status" value="2"/>
</dbReference>
<dbReference type="InterPro" id="IPR032781">
    <property type="entry name" value="ABC_tran_Xtn"/>
</dbReference>
<feature type="domain" description="ABC transporter" evidence="5">
    <location>
        <begin position="310"/>
        <end position="532"/>
    </location>
</feature>
<dbReference type="GO" id="GO:0005524">
    <property type="term" value="F:ATP binding"/>
    <property type="evidence" value="ECO:0007669"/>
    <property type="project" value="UniProtKB-KW"/>
</dbReference>
<dbReference type="KEGG" id="emi:Emin_0572"/>
<dbReference type="OrthoDB" id="9808609at2"/>
<name>B2KC00_ELUMP</name>
<dbReference type="Pfam" id="PF00005">
    <property type="entry name" value="ABC_tran"/>
    <property type="match status" value="2"/>
</dbReference>
<organism evidence="6 7">
    <name type="scientific">Elusimicrobium minutum (strain Pei191)</name>
    <dbReference type="NCBI Taxonomy" id="445932"/>
    <lineage>
        <taxon>Bacteria</taxon>
        <taxon>Pseudomonadati</taxon>
        <taxon>Elusimicrobiota</taxon>
        <taxon>Elusimicrobia</taxon>
        <taxon>Elusimicrobiales</taxon>
        <taxon>Elusimicrobiaceae</taxon>
        <taxon>Elusimicrobium</taxon>
    </lineage>
</organism>
<evidence type="ECO:0000256" key="3">
    <source>
        <dbReference type="ARBA" id="ARBA00022840"/>
    </source>
</evidence>
<evidence type="ECO:0000256" key="1">
    <source>
        <dbReference type="ARBA" id="ARBA00022737"/>
    </source>
</evidence>
<dbReference type="CDD" id="cd03221">
    <property type="entry name" value="ABCF_EF-3"/>
    <property type="match status" value="2"/>
</dbReference>
<protein>
    <submittedName>
        <fullName evidence="6">ABC transporter protein family</fullName>
    </submittedName>
</protein>
<dbReference type="HOGENOM" id="CLU_000604_36_0_0"/>